<sequence>MILGASSFAGNFSEIASELQSVELYMPKLGVYENSILQQDILESILDELSTLDLQTSLHAPYFADVPTYPKDVVVDTADMGEREFRLIRESIELASKLGSRAIVLHPGRFNHDYEACFNRMVANLKVLADYAGDCGVMLGLENKEGTSTGNMCCNAEELVKAVTAVNSDNLGATFDIGHANLTCGGDRAKLHEFAKKLAPYVIHVHVHDNGGFWTNDYDGDEHLAPGSGIIDYSALKELKGYRGIYNMEVFSIEDVRSGKETIKKALGIV</sequence>
<dbReference type="EMBL" id="CP133594">
    <property type="protein sequence ID" value="WMW22075.1"/>
    <property type="molecule type" value="Genomic_DNA"/>
</dbReference>
<dbReference type="InterPro" id="IPR013022">
    <property type="entry name" value="Xyl_isomerase-like_TIM-brl"/>
</dbReference>
<feature type="domain" description="Xylose isomerase-like TIM barrel" evidence="1">
    <location>
        <begin position="21"/>
        <end position="261"/>
    </location>
</feature>
<organism evidence="2 3">
    <name type="scientific">Methanolobus mangrovi</name>
    <dbReference type="NCBI Taxonomy" id="3072977"/>
    <lineage>
        <taxon>Archaea</taxon>
        <taxon>Methanobacteriati</taxon>
        <taxon>Methanobacteriota</taxon>
        <taxon>Stenosarchaea group</taxon>
        <taxon>Methanomicrobia</taxon>
        <taxon>Methanosarcinales</taxon>
        <taxon>Methanosarcinaceae</taxon>
        <taxon>Methanolobus</taxon>
    </lineage>
</organism>
<reference evidence="2" key="1">
    <citation type="submission" date="2023-08" db="EMBL/GenBank/DDBJ databases">
        <title>Methanolobus mangrovi sp. nov. and Methanolobus sediminis sp. nov, two novel methylotrophic methanogens isolated from mangrove sediments in China.</title>
        <authorList>
            <person name="Zhou J."/>
        </authorList>
    </citation>
    <scope>NUCLEOTIDE SEQUENCE</scope>
    <source>
        <strain evidence="2">FTZ2</strain>
    </source>
</reference>
<proteinExistence type="predicted"/>
<dbReference type="GO" id="GO:0016853">
    <property type="term" value="F:isomerase activity"/>
    <property type="evidence" value="ECO:0007669"/>
    <property type="project" value="UniProtKB-KW"/>
</dbReference>
<evidence type="ECO:0000313" key="3">
    <source>
        <dbReference type="Proteomes" id="UP001183006"/>
    </source>
</evidence>
<protein>
    <submittedName>
        <fullName evidence="2">Sugar phosphate isomerase/epimerase family protein</fullName>
    </submittedName>
</protein>
<dbReference type="PANTHER" id="PTHR12110">
    <property type="entry name" value="HYDROXYPYRUVATE ISOMERASE"/>
    <property type="match status" value="1"/>
</dbReference>
<dbReference type="InterPro" id="IPR036237">
    <property type="entry name" value="Xyl_isomerase-like_sf"/>
</dbReference>
<dbReference type="GO" id="GO:0008270">
    <property type="term" value="F:zinc ion binding"/>
    <property type="evidence" value="ECO:0007669"/>
    <property type="project" value="InterPro"/>
</dbReference>
<name>A0AA51UFA5_9EURY</name>
<dbReference type="AlphaFoldDB" id="A0AA51UFA5"/>
<dbReference type="InterPro" id="IPR001719">
    <property type="entry name" value="AP_endonuc_2"/>
</dbReference>
<dbReference type="GO" id="GO:0006281">
    <property type="term" value="P:DNA repair"/>
    <property type="evidence" value="ECO:0007669"/>
    <property type="project" value="InterPro"/>
</dbReference>
<dbReference type="InterPro" id="IPR050312">
    <property type="entry name" value="IolE/XylAMocC-like"/>
</dbReference>
<dbReference type="Proteomes" id="UP001183006">
    <property type="component" value="Chromosome"/>
</dbReference>
<dbReference type="Pfam" id="PF01261">
    <property type="entry name" value="AP_endonuc_2"/>
    <property type="match status" value="1"/>
</dbReference>
<dbReference type="GO" id="GO:0003677">
    <property type="term" value="F:DNA binding"/>
    <property type="evidence" value="ECO:0007669"/>
    <property type="project" value="InterPro"/>
</dbReference>
<evidence type="ECO:0000259" key="1">
    <source>
        <dbReference type="Pfam" id="PF01261"/>
    </source>
</evidence>
<gene>
    <name evidence="2" type="ORF">RE476_11975</name>
</gene>
<dbReference type="RefSeq" id="WP_309307868.1">
    <property type="nucleotide sequence ID" value="NZ_CP133594.1"/>
</dbReference>
<dbReference type="SUPFAM" id="SSF51658">
    <property type="entry name" value="Xylose isomerase-like"/>
    <property type="match status" value="1"/>
</dbReference>
<dbReference type="SMART" id="SM00518">
    <property type="entry name" value="AP2Ec"/>
    <property type="match status" value="1"/>
</dbReference>
<accession>A0AA51UFA5</accession>
<keyword evidence="3" id="KW-1185">Reference proteome</keyword>
<dbReference type="GeneID" id="84230870"/>
<evidence type="ECO:0000313" key="2">
    <source>
        <dbReference type="EMBL" id="WMW22075.1"/>
    </source>
</evidence>
<dbReference type="Gene3D" id="3.20.20.150">
    <property type="entry name" value="Divalent-metal-dependent TIM barrel enzymes"/>
    <property type="match status" value="1"/>
</dbReference>
<keyword evidence="2" id="KW-0413">Isomerase</keyword>
<dbReference type="PANTHER" id="PTHR12110:SF21">
    <property type="entry name" value="XYLOSE ISOMERASE-LIKE TIM BARREL DOMAIN-CONTAINING PROTEIN"/>
    <property type="match status" value="1"/>
</dbReference>
<dbReference type="KEGG" id="mmav:RE476_11975"/>